<accession>A0ABN8M313</accession>
<reference evidence="1 2" key="1">
    <citation type="submission" date="2022-05" db="EMBL/GenBank/DDBJ databases">
        <authorList>
            <consortium name="Genoscope - CEA"/>
            <person name="William W."/>
        </authorList>
    </citation>
    <scope>NUCLEOTIDE SEQUENCE [LARGE SCALE GENOMIC DNA]</scope>
</reference>
<dbReference type="Proteomes" id="UP001159427">
    <property type="component" value="Unassembled WGS sequence"/>
</dbReference>
<comment type="caution">
    <text evidence="1">The sequence shown here is derived from an EMBL/GenBank/DDBJ whole genome shotgun (WGS) entry which is preliminary data.</text>
</comment>
<evidence type="ECO:0000313" key="1">
    <source>
        <dbReference type="EMBL" id="CAH3022465.1"/>
    </source>
</evidence>
<sequence>MFVNFTGLPELRHLPCRATMELKKTFPLNVVLVMNLEQNNPRCAQSVVRRLHESWTPHHFVCLLF</sequence>
<protein>
    <submittedName>
        <fullName evidence="1">Uncharacterized protein</fullName>
    </submittedName>
</protein>
<organism evidence="1 2">
    <name type="scientific">Porites evermanni</name>
    <dbReference type="NCBI Taxonomy" id="104178"/>
    <lineage>
        <taxon>Eukaryota</taxon>
        <taxon>Metazoa</taxon>
        <taxon>Cnidaria</taxon>
        <taxon>Anthozoa</taxon>
        <taxon>Hexacorallia</taxon>
        <taxon>Scleractinia</taxon>
        <taxon>Fungiina</taxon>
        <taxon>Poritidae</taxon>
        <taxon>Porites</taxon>
    </lineage>
</organism>
<proteinExistence type="predicted"/>
<keyword evidence="2" id="KW-1185">Reference proteome</keyword>
<gene>
    <name evidence="1" type="ORF">PEVE_00015576</name>
</gene>
<name>A0ABN8M313_9CNID</name>
<evidence type="ECO:0000313" key="2">
    <source>
        <dbReference type="Proteomes" id="UP001159427"/>
    </source>
</evidence>
<dbReference type="EMBL" id="CALNXI010000220">
    <property type="protein sequence ID" value="CAH3022465.1"/>
    <property type="molecule type" value="Genomic_DNA"/>
</dbReference>